<dbReference type="Proteomes" id="UP001501475">
    <property type="component" value="Unassembled WGS sequence"/>
</dbReference>
<dbReference type="InterPro" id="IPR012338">
    <property type="entry name" value="Beta-lactam/transpept-like"/>
</dbReference>
<gene>
    <name evidence="3" type="ORF">GCM10009810_23550</name>
</gene>
<evidence type="ECO:0000313" key="4">
    <source>
        <dbReference type="Proteomes" id="UP001501475"/>
    </source>
</evidence>
<dbReference type="InterPro" id="IPR036138">
    <property type="entry name" value="PBP_dimer_sf"/>
</dbReference>
<dbReference type="Gene3D" id="3.40.710.10">
    <property type="entry name" value="DD-peptidase/beta-lactamase superfamily"/>
    <property type="match status" value="1"/>
</dbReference>
<protein>
    <submittedName>
        <fullName evidence="3">Penicillin-binding transpeptidase domain-containing protein</fullName>
    </submittedName>
</protein>
<comment type="caution">
    <text evidence="3">The sequence shown here is derived from an EMBL/GenBank/DDBJ whole genome shotgun (WGS) entry which is preliminary data.</text>
</comment>
<dbReference type="Gene3D" id="3.90.1310.10">
    <property type="entry name" value="Penicillin-binding protein 2a (Domain 2)"/>
    <property type="match status" value="1"/>
</dbReference>
<dbReference type="SUPFAM" id="SSF56519">
    <property type="entry name" value="Penicillin binding protein dimerisation domain"/>
    <property type="match status" value="1"/>
</dbReference>
<dbReference type="EMBL" id="BAAAPN010000053">
    <property type="protein sequence ID" value="GAA1763669.1"/>
    <property type="molecule type" value="Genomic_DNA"/>
</dbReference>
<evidence type="ECO:0000313" key="3">
    <source>
        <dbReference type="EMBL" id="GAA1763669.1"/>
    </source>
</evidence>
<dbReference type="Pfam" id="PF00905">
    <property type="entry name" value="Transpeptidase"/>
    <property type="match status" value="1"/>
</dbReference>
<feature type="domain" description="Penicillin-binding protein transpeptidase" evidence="1">
    <location>
        <begin position="156"/>
        <end position="480"/>
    </location>
</feature>
<dbReference type="PANTHER" id="PTHR30627:SF24">
    <property type="entry name" value="PENICILLIN-BINDING PROTEIN 4B"/>
    <property type="match status" value="1"/>
</dbReference>
<organism evidence="3 4">
    <name type="scientific">Nostocoides vanveenii</name>
    <dbReference type="NCBI Taxonomy" id="330835"/>
    <lineage>
        <taxon>Bacteria</taxon>
        <taxon>Bacillati</taxon>
        <taxon>Actinomycetota</taxon>
        <taxon>Actinomycetes</taxon>
        <taxon>Micrococcales</taxon>
        <taxon>Intrasporangiaceae</taxon>
        <taxon>Nostocoides</taxon>
    </lineage>
</organism>
<dbReference type="InterPro" id="IPR050515">
    <property type="entry name" value="Beta-lactam/transpept"/>
</dbReference>
<dbReference type="InterPro" id="IPR001460">
    <property type="entry name" value="PCN-bd_Tpept"/>
</dbReference>
<dbReference type="Pfam" id="PF21922">
    <property type="entry name" value="PBP_dimer_2"/>
    <property type="match status" value="1"/>
</dbReference>
<sequence length="485" mass="50205">MNAPIRRLSTLVAVLFATLLFAVTWIQFVSARAINDLPGNTRSLLASYNRERGSILVAGEAIARSTPAKDELKWNRVYPMPTRYAHVTGYYSFVYGPGGGVEGAENSLLSGTSDTLFYRRVSDLLTGHDPVGASLELTINPAAQAAADKALGNQRGAVVALDPSTGAILAMVSHPSYDPSELSAHSSSAVEKAWTRLLRDDGDPLINRAIAGDLYPPGSTFKLITAAAALESGKYTQDSVLPGPAALKLPGVTTPLPNHDGQPCGPNDKTTMLHALVISCNTAFADLGMTLGPETLRDQAAKFGFGQPLKVPMSVTPSVVPAGMNEPNTAQAAIGQFSVRATPLQMAMVAAAIGNDGVVMTPYLVRRVLTSSLKTIDETSPQTLSEAISTATARQLTTMMKAVVAEGTGRPAQIAGVEVAGKTGTAEHAPGAAPHAWFTAFAPADKPKVAVAVVVEDGGTMGSEAAGGLVAGPIAKAVIEAVLGS</sequence>
<evidence type="ECO:0000259" key="1">
    <source>
        <dbReference type="Pfam" id="PF00905"/>
    </source>
</evidence>
<dbReference type="SUPFAM" id="SSF56601">
    <property type="entry name" value="beta-lactamase/transpeptidase-like"/>
    <property type="match status" value="1"/>
</dbReference>
<reference evidence="3 4" key="1">
    <citation type="journal article" date="2019" name="Int. J. Syst. Evol. Microbiol.">
        <title>The Global Catalogue of Microorganisms (GCM) 10K type strain sequencing project: providing services to taxonomists for standard genome sequencing and annotation.</title>
        <authorList>
            <consortium name="The Broad Institute Genomics Platform"/>
            <consortium name="The Broad Institute Genome Sequencing Center for Infectious Disease"/>
            <person name="Wu L."/>
            <person name="Ma J."/>
        </authorList>
    </citation>
    <scope>NUCLEOTIDE SEQUENCE [LARGE SCALE GENOMIC DNA]</scope>
    <source>
        <strain evidence="3 4">JCM 15591</strain>
    </source>
</reference>
<proteinExistence type="predicted"/>
<accession>A0ABN2KR56</accession>
<feature type="domain" description="Penicillin binding protein A dimerisation" evidence="2">
    <location>
        <begin position="52"/>
        <end position="134"/>
    </location>
</feature>
<dbReference type="RefSeq" id="WP_344066472.1">
    <property type="nucleotide sequence ID" value="NZ_BAAAPN010000053.1"/>
</dbReference>
<evidence type="ECO:0000259" key="2">
    <source>
        <dbReference type="Pfam" id="PF21922"/>
    </source>
</evidence>
<name>A0ABN2KR56_9MICO</name>
<dbReference type="PANTHER" id="PTHR30627">
    <property type="entry name" value="PEPTIDOGLYCAN D,D-TRANSPEPTIDASE"/>
    <property type="match status" value="1"/>
</dbReference>
<dbReference type="InterPro" id="IPR054120">
    <property type="entry name" value="PBPA_dimer"/>
</dbReference>
<keyword evidence="4" id="KW-1185">Reference proteome</keyword>